<dbReference type="SMART" id="SM00849">
    <property type="entry name" value="Lactamase_B"/>
    <property type="match status" value="1"/>
</dbReference>
<name>A0A015TU83_BACFG</name>
<dbReference type="InterPro" id="IPR052533">
    <property type="entry name" value="WalJ/YycJ-like"/>
</dbReference>
<dbReference type="PANTHER" id="PTHR47619:SF1">
    <property type="entry name" value="EXODEOXYRIBONUCLEASE WALJ"/>
    <property type="match status" value="1"/>
</dbReference>
<evidence type="ECO:0000313" key="3">
    <source>
        <dbReference type="Proteomes" id="UP000020529"/>
    </source>
</evidence>
<accession>A0A015TU83</accession>
<dbReference type="CDD" id="cd07733">
    <property type="entry name" value="YycJ-like_MBL-fold"/>
    <property type="match status" value="1"/>
</dbReference>
<dbReference type="Pfam" id="PF12706">
    <property type="entry name" value="Lactamase_B_2"/>
    <property type="match status" value="1"/>
</dbReference>
<dbReference type="AlphaFoldDB" id="A0A015TU83"/>
<protein>
    <submittedName>
        <fullName evidence="2">Metallo-beta-lactamase superfamily protein</fullName>
    </submittedName>
</protein>
<reference evidence="2 3" key="1">
    <citation type="submission" date="2014-02" db="EMBL/GenBank/DDBJ databases">
        <authorList>
            <person name="Sears C."/>
            <person name="Carroll K."/>
            <person name="Sack B.R."/>
            <person name="Qadri F."/>
            <person name="Myers L.L."/>
            <person name="Chung G.-T."/>
            <person name="Escheverria P."/>
            <person name="Fraser C.M."/>
            <person name="Sadzewicz L."/>
            <person name="Shefchek K.A."/>
            <person name="Tallon L."/>
            <person name="Das S.P."/>
            <person name="Daugherty S."/>
            <person name="Mongodin E.F."/>
        </authorList>
    </citation>
    <scope>NUCLEOTIDE SEQUENCE [LARGE SCALE GENOMIC DNA]</scope>
    <source>
        <strain evidence="3">3988T(B)14</strain>
    </source>
</reference>
<dbReference type="InterPro" id="IPR001279">
    <property type="entry name" value="Metallo-B-lactamas"/>
</dbReference>
<dbReference type="RefSeq" id="WP_022348083.1">
    <property type="nucleotide sequence ID" value="NZ_JGCY01000308.1"/>
</dbReference>
<dbReference type="InterPro" id="IPR058121">
    <property type="entry name" value="WalJ/YycJ"/>
</dbReference>
<feature type="domain" description="Metallo-beta-lactamase" evidence="1">
    <location>
        <begin position="13"/>
        <end position="195"/>
    </location>
</feature>
<dbReference type="Gene3D" id="3.60.15.10">
    <property type="entry name" value="Ribonuclease Z/Hydroxyacylglutathione hydrolase-like"/>
    <property type="match status" value="1"/>
</dbReference>
<proteinExistence type="predicted"/>
<gene>
    <name evidence="2" type="ORF">M124_1975</name>
</gene>
<dbReference type="InterPro" id="IPR036866">
    <property type="entry name" value="RibonucZ/Hydroxyglut_hydro"/>
</dbReference>
<sequence length="267" mass="30399">MKIKFISLASGSSGNCYYLGTEKYGILIDAGIGIRTIKKSLKDINVTMDSIRAVFITHDHADHIKAVGHLGEKLNIPVYTTARVHAGINKSYCMTEKLHGSVRYLEKEEPMLLEDFRIESFEVPHDGTDNVGYCIEIDGKVFSFLTDLGEITPTAARYICKAHYLIIEANYDEEMLRMGPYPTYLKERISSKTGHMSNIDTANFLAENIMEHLRYIWLCHLSKDNNHPELAYKTVEWKLKSKGIIVGKDVQLLALKRNTPSELYEFE</sequence>
<dbReference type="PATRIC" id="fig|1339315.3.peg.2724"/>
<dbReference type="SUPFAM" id="SSF56281">
    <property type="entry name" value="Metallo-hydrolase/oxidoreductase"/>
    <property type="match status" value="1"/>
</dbReference>
<dbReference type="Proteomes" id="UP000020529">
    <property type="component" value="Unassembled WGS sequence"/>
</dbReference>
<organism evidence="2 3">
    <name type="scientific">Bacteroides fragilis str. 3988T(B)14</name>
    <dbReference type="NCBI Taxonomy" id="1339315"/>
    <lineage>
        <taxon>Bacteria</taxon>
        <taxon>Pseudomonadati</taxon>
        <taxon>Bacteroidota</taxon>
        <taxon>Bacteroidia</taxon>
        <taxon>Bacteroidales</taxon>
        <taxon>Bacteroidaceae</taxon>
        <taxon>Bacteroides</taxon>
    </lineage>
</organism>
<dbReference type="PANTHER" id="PTHR47619">
    <property type="entry name" value="METALLO-HYDROLASE YYCJ-RELATED"/>
    <property type="match status" value="1"/>
</dbReference>
<evidence type="ECO:0000259" key="1">
    <source>
        <dbReference type="SMART" id="SM00849"/>
    </source>
</evidence>
<comment type="caution">
    <text evidence="2">The sequence shown here is derived from an EMBL/GenBank/DDBJ whole genome shotgun (WGS) entry which is preliminary data.</text>
</comment>
<evidence type="ECO:0000313" key="2">
    <source>
        <dbReference type="EMBL" id="EXY74216.1"/>
    </source>
</evidence>
<dbReference type="EMBL" id="JGCY01000308">
    <property type="protein sequence ID" value="EXY74216.1"/>
    <property type="molecule type" value="Genomic_DNA"/>
</dbReference>